<gene>
    <name evidence="10" type="ORF">TEK04_06450</name>
</gene>
<dbReference type="PANTHER" id="PTHR10209:SF881">
    <property type="entry name" value="FI07970P-RELATED"/>
    <property type="match status" value="1"/>
</dbReference>
<proteinExistence type="inferred from homology"/>
<protein>
    <submittedName>
        <fullName evidence="10">2-oxoglutarate and iron-dependent oxygenase domain-containing protein</fullName>
    </submittedName>
</protein>
<keyword evidence="4 7" id="KW-0560">Oxidoreductase</keyword>
<evidence type="ECO:0000256" key="8">
    <source>
        <dbReference type="SAM" id="MobiDB-lite"/>
    </source>
</evidence>
<keyword evidence="3 7" id="KW-0479">Metal-binding</keyword>
<keyword evidence="11" id="KW-1185">Reference proteome</keyword>
<dbReference type="Proteomes" id="UP001361570">
    <property type="component" value="Unassembled WGS sequence"/>
</dbReference>
<comment type="pathway">
    <text evidence="1">Antibiotic biosynthesis.</text>
</comment>
<feature type="region of interest" description="Disordered" evidence="8">
    <location>
        <begin position="287"/>
        <end position="321"/>
    </location>
</feature>
<evidence type="ECO:0000256" key="3">
    <source>
        <dbReference type="ARBA" id="ARBA00022723"/>
    </source>
</evidence>
<evidence type="ECO:0000256" key="7">
    <source>
        <dbReference type="RuleBase" id="RU003682"/>
    </source>
</evidence>
<dbReference type="PRINTS" id="PR00682">
    <property type="entry name" value="IPNSYNTHASE"/>
</dbReference>
<evidence type="ECO:0000256" key="6">
    <source>
        <dbReference type="ARBA" id="ARBA00023194"/>
    </source>
</evidence>
<keyword evidence="5 7" id="KW-0408">Iron</keyword>
<dbReference type="Gene3D" id="2.60.120.330">
    <property type="entry name" value="B-lactam Antibiotic, Isopenicillin N Synthase, Chain"/>
    <property type="match status" value="1"/>
</dbReference>
<reference evidence="10 11" key="1">
    <citation type="submission" date="2024-03" db="EMBL/GenBank/DDBJ databases">
        <title>Draft genome sequence of Klenkia sp. LSe6-5.</title>
        <authorList>
            <person name="Duangmal K."/>
            <person name="Chantavorakit T."/>
        </authorList>
    </citation>
    <scope>NUCLEOTIDE SEQUENCE [LARGE SCALE GENOMIC DNA]</scope>
    <source>
        <strain evidence="10 11">LSe6-5</strain>
    </source>
</reference>
<evidence type="ECO:0000256" key="1">
    <source>
        <dbReference type="ARBA" id="ARBA00004792"/>
    </source>
</evidence>
<sequence length="321" mass="34708">MTVHTVPVIDLTPGPAATADLVGQACADVGYFQITGHGIPRPLLAELFAVTRRFFALPPEVKQQVAQPAADQVRGWSGAGSEGITYSLDEESPADLKEKFDIGTVDPRPGPPTGPHHAPNLWPAGLPRFRETWEAAHREFSRVDTAVQRCAGLALGLGPDALTAHFTQPVSMLRALYYPDQPEPPLPGQLRAGVHSDYGAFTLAVAEDRPGALQVLDRGGEWTDVPVIPGAVLVMLGDLLTEWTDDRWPATLHRVVNPRRDQAMDADRLAFAFYSHPDPEASLHVLPGLPGGDQPPPPGTPTAGEHLRDKYVRQTSFGPHR</sequence>
<dbReference type="InterPro" id="IPR005123">
    <property type="entry name" value="Oxoglu/Fe-dep_dioxygenase_dom"/>
</dbReference>
<evidence type="ECO:0000313" key="11">
    <source>
        <dbReference type="Proteomes" id="UP001361570"/>
    </source>
</evidence>
<comment type="similarity">
    <text evidence="2 7">Belongs to the iron/ascorbate-dependent oxidoreductase family.</text>
</comment>
<dbReference type="Pfam" id="PF03171">
    <property type="entry name" value="2OG-FeII_Oxy"/>
    <property type="match status" value="1"/>
</dbReference>
<name>A0ABU8DR73_9ACTN</name>
<dbReference type="Pfam" id="PF14226">
    <property type="entry name" value="DIOX_N"/>
    <property type="match status" value="1"/>
</dbReference>
<dbReference type="PROSITE" id="PS51471">
    <property type="entry name" value="FE2OG_OXY"/>
    <property type="match status" value="1"/>
</dbReference>
<comment type="caution">
    <text evidence="10">The sequence shown here is derived from an EMBL/GenBank/DDBJ whole genome shotgun (WGS) entry which is preliminary data.</text>
</comment>
<evidence type="ECO:0000259" key="9">
    <source>
        <dbReference type="PROSITE" id="PS51471"/>
    </source>
</evidence>
<evidence type="ECO:0000256" key="4">
    <source>
        <dbReference type="ARBA" id="ARBA00023002"/>
    </source>
</evidence>
<dbReference type="InterPro" id="IPR044861">
    <property type="entry name" value="IPNS-like_FE2OG_OXY"/>
</dbReference>
<dbReference type="InterPro" id="IPR026992">
    <property type="entry name" value="DIOX_N"/>
</dbReference>
<evidence type="ECO:0000256" key="2">
    <source>
        <dbReference type="ARBA" id="ARBA00008056"/>
    </source>
</evidence>
<dbReference type="EMBL" id="JBAPLU010000005">
    <property type="protein sequence ID" value="MEI4271357.1"/>
    <property type="molecule type" value="Genomic_DNA"/>
</dbReference>
<dbReference type="SUPFAM" id="SSF51197">
    <property type="entry name" value="Clavaminate synthase-like"/>
    <property type="match status" value="1"/>
</dbReference>
<evidence type="ECO:0000313" key="10">
    <source>
        <dbReference type="EMBL" id="MEI4271357.1"/>
    </source>
</evidence>
<dbReference type="RefSeq" id="WP_336403500.1">
    <property type="nucleotide sequence ID" value="NZ_JBAPLU010000005.1"/>
</dbReference>
<feature type="domain" description="Fe2OG dioxygenase" evidence="9">
    <location>
        <begin position="168"/>
        <end position="277"/>
    </location>
</feature>
<dbReference type="PANTHER" id="PTHR10209">
    <property type="entry name" value="OXIDOREDUCTASE, 2OG-FE II OXYGENASE FAMILY PROTEIN"/>
    <property type="match status" value="1"/>
</dbReference>
<accession>A0ABU8DR73</accession>
<keyword evidence="6" id="KW-0045">Antibiotic biosynthesis</keyword>
<evidence type="ECO:0000256" key="5">
    <source>
        <dbReference type="ARBA" id="ARBA00023004"/>
    </source>
</evidence>
<organism evidence="10 11">
    <name type="scientific">Klenkia sesuvii</name>
    <dbReference type="NCBI Taxonomy" id="3103137"/>
    <lineage>
        <taxon>Bacteria</taxon>
        <taxon>Bacillati</taxon>
        <taxon>Actinomycetota</taxon>
        <taxon>Actinomycetes</taxon>
        <taxon>Geodermatophilales</taxon>
        <taxon>Geodermatophilaceae</taxon>
        <taxon>Klenkia</taxon>
    </lineage>
</organism>
<dbReference type="InterPro" id="IPR027443">
    <property type="entry name" value="IPNS-like_sf"/>
</dbReference>